<dbReference type="SMART" id="SM00060">
    <property type="entry name" value="FN3"/>
    <property type="match status" value="4"/>
</dbReference>
<name>A0A4R1RLA2_9FLAO</name>
<dbReference type="InterPro" id="IPR003961">
    <property type="entry name" value="FN3_dom"/>
</dbReference>
<dbReference type="PROSITE" id="PS50093">
    <property type="entry name" value="PKD"/>
    <property type="match status" value="2"/>
</dbReference>
<keyword evidence="1" id="KW-0732">Signal</keyword>
<dbReference type="RefSeq" id="WP_132217345.1">
    <property type="nucleotide sequence ID" value="NZ_OX156936.1"/>
</dbReference>
<accession>A0A4R1RLA2</accession>
<dbReference type="CDD" id="cd00063">
    <property type="entry name" value="FN3"/>
    <property type="match status" value="1"/>
</dbReference>
<dbReference type="NCBIfam" id="TIGR02167">
    <property type="entry name" value="Liste_lipo_26"/>
    <property type="match status" value="7"/>
</dbReference>
<reference evidence="3 4" key="1">
    <citation type="submission" date="2019-03" db="EMBL/GenBank/DDBJ databases">
        <title>Genomic Encyclopedia of Type Strains, Phase IV (KMG-IV): sequencing the most valuable type-strain genomes for metagenomic binning, comparative biology and taxonomic classification.</title>
        <authorList>
            <person name="Goeker M."/>
        </authorList>
    </citation>
    <scope>NUCLEOTIDE SEQUENCE [LARGE SCALE GENOMIC DNA]</scope>
    <source>
        <strain evidence="3 4">DSM 18792</strain>
    </source>
</reference>
<dbReference type="InterPro" id="IPR026341">
    <property type="entry name" value="T9SS_type_B"/>
</dbReference>
<evidence type="ECO:0000256" key="1">
    <source>
        <dbReference type="SAM" id="SignalP"/>
    </source>
</evidence>
<feature type="signal peptide" evidence="1">
    <location>
        <begin position="1"/>
        <end position="23"/>
    </location>
</feature>
<evidence type="ECO:0000259" key="2">
    <source>
        <dbReference type="PROSITE" id="PS50093"/>
    </source>
</evidence>
<dbReference type="Pfam" id="PF03382">
    <property type="entry name" value="DUF285"/>
    <property type="match status" value="6"/>
</dbReference>
<feature type="domain" description="PKD" evidence="2">
    <location>
        <begin position="718"/>
        <end position="757"/>
    </location>
</feature>
<feature type="domain" description="PKD" evidence="2">
    <location>
        <begin position="53"/>
        <end position="85"/>
    </location>
</feature>
<dbReference type="InterPro" id="IPR005046">
    <property type="entry name" value="DUF285"/>
</dbReference>
<dbReference type="InterPro" id="IPR013783">
    <property type="entry name" value="Ig-like_fold"/>
</dbReference>
<dbReference type="CDD" id="cd00146">
    <property type="entry name" value="PKD"/>
    <property type="match status" value="1"/>
</dbReference>
<comment type="caution">
    <text evidence="3">The sequence shown here is derived from an EMBL/GenBank/DDBJ whole genome shotgun (WGS) entry which is preliminary data.</text>
</comment>
<dbReference type="Pfam" id="PF13585">
    <property type="entry name" value="CHU_C"/>
    <property type="match status" value="1"/>
</dbReference>
<dbReference type="OrthoDB" id="9813840at2"/>
<dbReference type="Gene3D" id="2.60.40.10">
    <property type="entry name" value="Immunoglobulins"/>
    <property type="match status" value="8"/>
</dbReference>
<dbReference type="InterPro" id="IPR011889">
    <property type="entry name" value="Liste_lipo_26"/>
</dbReference>
<dbReference type="InterPro" id="IPR035986">
    <property type="entry name" value="PKD_dom_sf"/>
</dbReference>
<dbReference type="EMBL" id="SLUP01000003">
    <property type="protein sequence ID" value="TCL66995.1"/>
    <property type="molecule type" value="Genomic_DNA"/>
</dbReference>
<proteinExistence type="predicted"/>
<sequence>MIKNTLTLIFICFSYTFFGQAFTATWNTTNISTGSSAANEITIPTNSAYTYNYSVDWGDTNTDSNVTGNITHTYASPGTYTISLTGAFPAIYFNNTGDRNKIIEISSWGTITWQSMENAFYGCENLNFDAIAAPDLSQVTSLENMFKSCTSFNGIVNNWDVSGINNLAGTFDGCSIFNRPLDNWNTISVTSMARTFRNCYYYNEPLDNWNTSSVENMNQLFSGATQFDQNIDNWDVSQVTNMAGTFETALSFTFPLNNWKVDNVTDMSKMFYRCREFNHPLNNWNVSKVTTMREMFYGFLDMPFNQNINNWDVSNVTDMAYMFRRCASFNQPLNNWNVSNVTDMSHMFEGAHTFNQPIEIWNVSSVENMAAMFNGESQNMAFNQPLNNWIVSNVTNMSEMFQSATSFSQPLNNWDVSKVTNMSLMFKNADVFNQPLGTWSVGNVTNFQGMFQLNDIFNQPLNTWNLANATNISSMFASATNFNQPLDNWIVSKVTNMSSAFSGSTSFDQSLGSWNISAVTGMTNMLSNSGMSQANYDATLIAWSAQTVKANVTLGAANLQYCDALNQRQSLITDDGWTITGDSVNCTYVLCTEITMPHASDTATPANSDIRWDPAPNATGYRITIRRENGATNQLIYDNEDVGNVVGVNFTNEFTPGDTVYVTIVPYNNDGPATGCQEISFTVVESWVNSPDAFKLTYDTTLQEGTTTTPINQLLIQTQSGLTYNYNIDWGDGQYDNNVTSNITHTYLTPGTYTVSIIGTFPSPRHNQSSGDAYKLLSIDQWGTHDWKSMNNAFAGCENMEYNATDIPNLTNVTDMSSMFIVCKKFNGNINNWNVSNITNMYGMFGVASIFNQPLNNWDVSNVTNMNFMFSGASEFNQNINTWDVSSVIDLARMFRQATVFNQPLNSWNVTSATDMSEMFSYTDAFNQPLNNWQVQNVLDMEEMFNYAKAFNQNINSWNVLNVLNMSGMFNGATVFNQPLNSWNVGKVTTMASMFSSATAFNQPLNNWNVTSVATMASMFSAATSFNQNINTWSVTNVIDMQRMFYYATAYNQPLDNWNVDSVVNMTSMFQRASVFNQPLNTWNVSAVANMTSMFEDAIVFNQPLSNWDVSSVTLMRSLFEGAAVFNQNINDWNVGVVTTVEEMFKEAVLFNEPLNNWNTGEVLTMKEMFSGAYVFNQNIDSWNTSFVTTMEEMFKDARAYNETMNSWNVASVTTTKGMFQGAIAFNSAIDSWNVRKILTMENMFSGATNFNQTVNNWRVSGVTNMNSMLRNATSFNQTLDRWDIGAVTMRLMFDGATAYNQYLGDWDISGVTDMRDMLDKTALTRENYDNTLIAWSEQTLTPGVTLGAQGLPYCDALEERQSMITNFGWTISDDVLNCPKPECTQLTSPLNNATNVPVNTNLNWEPALFARGYKLTVISNPGNVVIVNNITVTDTSYEFASNFAGGETVLVTIIPFNDEGDAVGPCTQESFTISSSPATVPDCTTLTDPLNGTINVPINTDLSWQPISNADGYRLTIGTSTGGNQILDSENVGNVTTYDLTSDLPENTELFITVIPYNDEGNATGCPEERFTTEIIPVAPNCTSLTSPVNGSTNVVVDTDLSWNAVSGATGYIVVVGTTQGGIETVNNIDVLNTLTYNIPDDLFPNRTYYVTIIPYNEVGDAVGCTEESFRTGAGTLSDPPACTNLSAPLNNAIGVAADTNISWNAASNTTGYNLTIGTSAGASDILPTTNVGNLTTYNPPTNLPEGATIFVSIVPFNAFGSATGCPTEQFTITPPPVPICTSLISPLNGAANLPLNTNLEWTASTGANGYKLTVNASSSTANNLTNFNVTSGTTYNFTNNFEPGETVTVTITPYNAIGDAVGCTSESFTIQPLPNCTNLVTPVNGSIDVTTTTDIEWTATANTTGYRLTVLASNSTSNNLTNFNVTSGNTYNFPNNFEQGETVTITIVPYNSVGDAVGCTSESFTIKSIPTCTNLTLPTNGSVGVAINTNIEWTSILNANGYRLSVSASNSTANNLTNFNVTSGNTYSFPSNFEQGETVNITIVPYNEVGNAIGCTSESFTIKSVPVCTNLTSPVNGDVIVAANQITWNETPDTNGYKLTIRGSNTTTNDVTDLQVTGTTYTFPNNFDQGDVVTITIVPYNEVGDAIGCTPENFTIRTLPSCTSLLTPSNGTTNVPVTSSITWNPSADADGYRIAVGTSPSGTDIVNNQDMLSATNFTFTGNLPSETLIYVSITPYNTSGDAIGCASESFETEVVIPDCTILINPTNGETEVSLDSSISWEAVEKTDGYLLSIGTTLGGTDILDNQNMGSDSNYNHDIEFPFGTEIFVLITPYNSKGNAVQCEQQSFTTLVPEDDTKYGFSPNGDGINEYWHIDNIQYYPKNTVIIYNRWGDMVFKIADYNNNDNVFRGEANQMTKLGAGTLPSGTYFFDIQIEGETILKKTKGFVVIKR</sequence>
<protein>
    <submittedName>
        <fullName evidence="3">Gliding motility-associated-like protein</fullName>
    </submittedName>
</protein>
<gene>
    <name evidence="3" type="ORF">EV196_103417</name>
</gene>
<evidence type="ECO:0000313" key="4">
    <source>
        <dbReference type="Proteomes" id="UP000295455"/>
    </source>
</evidence>
<dbReference type="InterPro" id="IPR000601">
    <property type="entry name" value="PKD_dom"/>
</dbReference>
<dbReference type="NCBIfam" id="TIGR04131">
    <property type="entry name" value="Bac_Flav_CTERM"/>
    <property type="match status" value="1"/>
</dbReference>
<evidence type="ECO:0000313" key="3">
    <source>
        <dbReference type="EMBL" id="TCL66995.1"/>
    </source>
</evidence>
<dbReference type="Proteomes" id="UP000295455">
    <property type="component" value="Unassembled WGS sequence"/>
</dbReference>
<organism evidence="3 4">
    <name type="scientific">Mariniflexile fucanivorans</name>
    <dbReference type="NCBI Taxonomy" id="264023"/>
    <lineage>
        <taxon>Bacteria</taxon>
        <taxon>Pseudomonadati</taxon>
        <taxon>Bacteroidota</taxon>
        <taxon>Flavobacteriia</taxon>
        <taxon>Flavobacteriales</taxon>
        <taxon>Flavobacteriaceae</taxon>
        <taxon>Mariniflexile</taxon>
    </lineage>
</organism>
<dbReference type="InterPro" id="IPR036116">
    <property type="entry name" value="FN3_sf"/>
</dbReference>
<dbReference type="SUPFAM" id="SSF49299">
    <property type="entry name" value="PKD domain"/>
    <property type="match status" value="2"/>
</dbReference>
<keyword evidence="4" id="KW-1185">Reference proteome</keyword>
<feature type="chain" id="PRO_5020307787" evidence="1">
    <location>
        <begin position="24"/>
        <end position="2452"/>
    </location>
</feature>
<dbReference type="SUPFAM" id="SSF49265">
    <property type="entry name" value="Fibronectin type III"/>
    <property type="match status" value="1"/>
</dbReference>